<comment type="subcellular location">
    <subcellularLocation>
        <location evidence="1">Cell membrane</location>
        <topology evidence="1">Multi-pass membrane protein</topology>
    </subcellularLocation>
</comment>
<feature type="transmembrane region" description="Helical" evidence="10">
    <location>
        <begin position="399"/>
        <end position="418"/>
    </location>
</feature>
<dbReference type="PANTHER" id="PTHR43823:SF3">
    <property type="entry name" value="MULTIDRUG EXPORT PROTEIN MEPA"/>
    <property type="match status" value="1"/>
</dbReference>
<dbReference type="NCBIfam" id="TIGR00797">
    <property type="entry name" value="matE"/>
    <property type="match status" value="1"/>
</dbReference>
<dbReference type="InterPro" id="IPR051327">
    <property type="entry name" value="MATE_MepA_subfamily"/>
</dbReference>
<protein>
    <recommendedName>
        <fullName evidence="3">Multidrug export protein MepA</fullName>
    </recommendedName>
</protein>
<keyword evidence="8 10" id="KW-0472">Membrane</keyword>
<keyword evidence="7 10" id="KW-1133">Transmembrane helix</keyword>
<feature type="transmembrane region" description="Helical" evidence="10">
    <location>
        <begin position="20"/>
        <end position="40"/>
    </location>
</feature>
<dbReference type="GO" id="GO:0042910">
    <property type="term" value="F:xenobiotic transmembrane transporter activity"/>
    <property type="evidence" value="ECO:0007669"/>
    <property type="project" value="InterPro"/>
</dbReference>
<dbReference type="PIRSF" id="PIRSF006603">
    <property type="entry name" value="DinF"/>
    <property type="match status" value="1"/>
</dbReference>
<evidence type="ECO:0000256" key="2">
    <source>
        <dbReference type="ARBA" id="ARBA00008417"/>
    </source>
</evidence>
<dbReference type="GO" id="GO:0005886">
    <property type="term" value="C:plasma membrane"/>
    <property type="evidence" value="ECO:0007669"/>
    <property type="project" value="UniProtKB-SubCell"/>
</dbReference>
<dbReference type="InterPro" id="IPR045070">
    <property type="entry name" value="MATE_MepA-like"/>
</dbReference>
<feature type="transmembrane region" description="Helical" evidence="10">
    <location>
        <begin position="103"/>
        <end position="121"/>
    </location>
</feature>
<evidence type="ECO:0000256" key="9">
    <source>
        <dbReference type="ARBA" id="ARBA00023251"/>
    </source>
</evidence>
<evidence type="ECO:0000256" key="6">
    <source>
        <dbReference type="ARBA" id="ARBA00022692"/>
    </source>
</evidence>
<name>A0A1Y4L682_9FIRM</name>
<evidence type="ECO:0000256" key="3">
    <source>
        <dbReference type="ARBA" id="ARBA00022106"/>
    </source>
</evidence>
<dbReference type="GO" id="GO:0046677">
    <property type="term" value="P:response to antibiotic"/>
    <property type="evidence" value="ECO:0007669"/>
    <property type="project" value="UniProtKB-KW"/>
</dbReference>
<dbReference type="GO" id="GO:0015297">
    <property type="term" value="F:antiporter activity"/>
    <property type="evidence" value="ECO:0007669"/>
    <property type="project" value="InterPro"/>
</dbReference>
<keyword evidence="6 10" id="KW-0812">Transmembrane</keyword>
<comment type="similarity">
    <text evidence="2">Belongs to the multi antimicrobial extrusion (MATE) (TC 2.A.66.1) family. MepA subfamily.</text>
</comment>
<keyword evidence="9" id="KW-0046">Antibiotic resistance</keyword>
<feature type="transmembrane region" description="Helical" evidence="10">
    <location>
        <begin position="328"/>
        <end position="352"/>
    </location>
</feature>
<dbReference type="RefSeq" id="WP_087373397.1">
    <property type="nucleotide sequence ID" value="NZ_NFKK01000011.1"/>
</dbReference>
<dbReference type="InterPro" id="IPR002528">
    <property type="entry name" value="MATE_fam"/>
</dbReference>
<feature type="transmembrane region" description="Helical" evidence="10">
    <location>
        <begin position="170"/>
        <end position="193"/>
    </location>
</feature>
<feature type="transmembrane region" description="Helical" evidence="10">
    <location>
        <begin position="60"/>
        <end position="83"/>
    </location>
</feature>
<feature type="transmembrane region" description="Helical" evidence="10">
    <location>
        <begin position="372"/>
        <end position="392"/>
    </location>
</feature>
<dbReference type="Proteomes" id="UP000195897">
    <property type="component" value="Unassembled WGS sequence"/>
</dbReference>
<evidence type="ECO:0000256" key="5">
    <source>
        <dbReference type="ARBA" id="ARBA00022475"/>
    </source>
</evidence>
<feature type="transmembrane region" description="Helical" evidence="10">
    <location>
        <begin position="294"/>
        <end position="316"/>
    </location>
</feature>
<feature type="transmembrane region" description="Helical" evidence="10">
    <location>
        <begin position="199"/>
        <end position="219"/>
    </location>
</feature>
<sequence>MEHASHQDKSAFATEPVGRLIVKFAIPCVISLVVNALYNIVDQIFIGWGVGYLGNGATNVVFPITIIALALAVLIGDGGAAYLSLKLGEGDLDSVKKGVGNAAVMITIAGIAMLVITIVFMNPILTLFGATDVLRPAALEYGYVIAIGLPFTMISTALNAMIRADGSPKFAMVSMLLGAIINTVFDPIFIFIFDMGVRGAAIATILGQIISFLVSIFYLPRFKTFHFDRSALRLHKRVCLSVLSLGVSSFITQIAITIVMALFNNLLAVYGAASVYGSEIPLTAMGIVMKVNQIMLSILVGIAIGAQPVIGFNYGCKNFHRVKRAFEVAIAAAEIIAIIAFFIFQFAPMSVVSIFGSEEGLYNEFAVKCFRIFLMLCPLNGFQTVAAIYLQAIGKPIKSAVVTLSRQIVFLVPVALLLPKAMGVVGVLWAGPTADALAFILALAMIVYEMKKLKKMAA</sequence>
<feature type="transmembrane region" description="Helical" evidence="10">
    <location>
        <begin position="141"/>
        <end position="158"/>
    </location>
</feature>
<comment type="caution">
    <text evidence="11">The sequence shown here is derived from an EMBL/GenBank/DDBJ whole genome shotgun (WGS) entry which is preliminary data.</text>
</comment>
<gene>
    <name evidence="11" type="ORF">B5F17_09560</name>
</gene>
<feature type="transmembrane region" description="Helical" evidence="10">
    <location>
        <begin position="240"/>
        <end position="263"/>
    </location>
</feature>
<evidence type="ECO:0000313" key="12">
    <source>
        <dbReference type="Proteomes" id="UP000195897"/>
    </source>
</evidence>
<feature type="transmembrane region" description="Helical" evidence="10">
    <location>
        <begin position="424"/>
        <end position="448"/>
    </location>
</feature>
<dbReference type="Pfam" id="PF01554">
    <property type="entry name" value="MatE"/>
    <property type="match status" value="2"/>
</dbReference>
<keyword evidence="4" id="KW-0813">Transport</keyword>
<evidence type="ECO:0000256" key="8">
    <source>
        <dbReference type="ARBA" id="ARBA00023136"/>
    </source>
</evidence>
<evidence type="ECO:0000256" key="7">
    <source>
        <dbReference type="ARBA" id="ARBA00022989"/>
    </source>
</evidence>
<dbReference type="PANTHER" id="PTHR43823">
    <property type="entry name" value="SPORULATION PROTEIN YKVU"/>
    <property type="match status" value="1"/>
</dbReference>
<evidence type="ECO:0000256" key="1">
    <source>
        <dbReference type="ARBA" id="ARBA00004651"/>
    </source>
</evidence>
<evidence type="ECO:0000256" key="10">
    <source>
        <dbReference type="SAM" id="Phobius"/>
    </source>
</evidence>
<accession>A0A1Y4L682</accession>
<keyword evidence="5" id="KW-1003">Cell membrane</keyword>
<dbReference type="InterPro" id="IPR048279">
    <property type="entry name" value="MdtK-like"/>
</dbReference>
<evidence type="ECO:0000313" key="11">
    <source>
        <dbReference type="EMBL" id="OUP52278.1"/>
    </source>
</evidence>
<dbReference type="EMBL" id="NFKK01000011">
    <property type="protein sequence ID" value="OUP52278.1"/>
    <property type="molecule type" value="Genomic_DNA"/>
</dbReference>
<organism evidence="11 12">
    <name type="scientific">Butyricicoccus pullicaecorum</name>
    <dbReference type="NCBI Taxonomy" id="501571"/>
    <lineage>
        <taxon>Bacteria</taxon>
        <taxon>Bacillati</taxon>
        <taxon>Bacillota</taxon>
        <taxon>Clostridia</taxon>
        <taxon>Eubacteriales</taxon>
        <taxon>Butyricicoccaceae</taxon>
        <taxon>Butyricicoccus</taxon>
    </lineage>
</organism>
<reference evidence="12" key="1">
    <citation type="submission" date="2017-04" db="EMBL/GenBank/DDBJ databases">
        <title>Function of individual gut microbiota members based on whole genome sequencing of pure cultures obtained from chicken caecum.</title>
        <authorList>
            <person name="Medvecky M."/>
            <person name="Cejkova D."/>
            <person name="Polansky O."/>
            <person name="Karasova D."/>
            <person name="Kubasova T."/>
            <person name="Cizek A."/>
            <person name="Rychlik I."/>
        </authorList>
    </citation>
    <scope>NUCLEOTIDE SEQUENCE [LARGE SCALE GENOMIC DNA]</scope>
    <source>
        <strain evidence="12">An180</strain>
    </source>
</reference>
<dbReference type="AlphaFoldDB" id="A0A1Y4L682"/>
<dbReference type="CDD" id="cd13143">
    <property type="entry name" value="MATE_MepA_like"/>
    <property type="match status" value="1"/>
</dbReference>
<evidence type="ECO:0000256" key="4">
    <source>
        <dbReference type="ARBA" id="ARBA00022448"/>
    </source>
</evidence>
<proteinExistence type="inferred from homology"/>